<dbReference type="OrthoDB" id="7491038at2759"/>
<dbReference type="AlphaFoldDB" id="A0A821RA95"/>
<feature type="domain" description="U1-type" evidence="3">
    <location>
        <begin position="456"/>
        <end position="488"/>
    </location>
</feature>
<feature type="domain" description="C2H2-type" evidence="2">
    <location>
        <begin position="313"/>
        <end position="338"/>
    </location>
</feature>
<feature type="domain" description="C2H2-type" evidence="2">
    <location>
        <begin position="412"/>
        <end position="433"/>
    </location>
</feature>
<name>A0A821RA95_9NEOP</name>
<dbReference type="GO" id="GO:0003676">
    <property type="term" value="F:nucleic acid binding"/>
    <property type="evidence" value="ECO:0007669"/>
    <property type="project" value="InterPro"/>
</dbReference>
<reference evidence="4" key="1">
    <citation type="submission" date="2021-02" db="EMBL/GenBank/DDBJ databases">
        <authorList>
            <person name="Steward A R."/>
        </authorList>
    </citation>
    <scope>NUCLEOTIDE SEQUENCE</scope>
</reference>
<dbReference type="InterPro" id="IPR003604">
    <property type="entry name" value="Matrin/U1-like-C_Znf_C2H2"/>
</dbReference>
<sequence>MTMSTLHRNAIITGSFDSYCLLCEVHLKENVEDHINVPEHKEKLQHSSYVQKYKFHHIRKVLKGYYCEFCNILLPTLVNIGLHVTSNDHERKVGNGLLKEVDGGVTAFDRMFIDNQAWNGLIEDTICCLCNKEFNDKSVHLKQPSHILHLIKKGVHMKERGIVYRNVDTTTLHCMVCNIILEIKDGDLHFDSSLHLEQFRKSCELKKKLDENSIKARIDKVIKQEAKPPVIAHSTCVKNKETDVKKFIDDNNNNSKNNDVIKTQEDKKTNAAKTKPEESKIEDALRHPFQAKEEAQILAKKNKIKFKFAKQSAYCSVCDVTISSSLKRIKEHIEENNHKKNLKEKKRNQVPGNCKKANKNIIKIPNAYFVNHLFEYELNLIPGPLGDWVVLNGELCMESISYSMITVNCSLIRCQACKETVLNLQNHIKSSRHEKAIMFMPVVISLKGEYVREIQPELYHCGFCNLVAGDWENLTMHLESDSHRTKKFQCRLKHECLKQIS</sequence>
<evidence type="ECO:0000313" key="5">
    <source>
        <dbReference type="Proteomes" id="UP000663880"/>
    </source>
</evidence>
<evidence type="ECO:0000259" key="2">
    <source>
        <dbReference type="SMART" id="SM00355"/>
    </source>
</evidence>
<keyword evidence="5" id="KW-1185">Reference proteome</keyword>
<feature type="domain" description="U1-type" evidence="3">
    <location>
        <begin position="310"/>
        <end position="345"/>
    </location>
</feature>
<feature type="domain" description="C2H2-type" evidence="2">
    <location>
        <begin position="459"/>
        <end position="483"/>
    </location>
</feature>
<organism evidence="4 5">
    <name type="scientific">Pieris macdunnoughi</name>
    <dbReference type="NCBI Taxonomy" id="345717"/>
    <lineage>
        <taxon>Eukaryota</taxon>
        <taxon>Metazoa</taxon>
        <taxon>Ecdysozoa</taxon>
        <taxon>Arthropoda</taxon>
        <taxon>Hexapoda</taxon>
        <taxon>Insecta</taxon>
        <taxon>Pterygota</taxon>
        <taxon>Neoptera</taxon>
        <taxon>Endopterygota</taxon>
        <taxon>Lepidoptera</taxon>
        <taxon>Glossata</taxon>
        <taxon>Ditrysia</taxon>
        <taxon>Papilionoidea</taxon>
        <taxon>Pieridae</taxon>
        <taxon>Pierinae</taxon>
        <taxon>Pieris</taxon>
    </lineage>
</organism>
<feature type="region of interest" description="Disordered" evidence="1">
    <location>
        <begin position="248"/>
        <end position="280"/>
    </location>
</feature>
<evidence type="ECO:0000256" key="1">
    <source>
        <dbReference type="SAM" id="MobiDB-lite"/>
    </source>
</evidence>
<evidence type="ECO:0008006" key="6">
    <source>
        <dbReference type="Google" id="ProtNLM"/>
    </source>
</evidence>
<dbReference type="GO" id="GO:0008270">
    <property type="term" value="F:zinc ion binding"/>
    <property type="evidence" value="ECO:0007669"/>
    <property type="project" value="InterPro"/>
</dbReference>
<dbReference type="EMBL" id="CAJOBZ010000012">
    <property type="protein sequence ID" value="CAF4838593.1"/>
    <property type="molecule type" value="Genomic_DNA"/>
</dbReference>
<feature type="domain" description="U1-type" evidence="3">
    <location>
        <begin position="13"/>
        <end position="47"/>
    </location>
</feature>
<evidence type="ECO:0000259" key="3">
    <source>
        <dbReference type="SMART" id="SM00451"/>
    </source>
</evidence>
<proteinExistence type="predicted"/>
<feature type="domain" description="C2H2-type" evidence="2">
    <location>
        <begin position="65"/>
        <end position="89"/>
    </location>
</feature>
<gene>
    <name evidence="4" type="ORF">PMACD_LOCUS5929</name>
</gene>
<comment type="caution">
    <text evidence="4">The sequence shown here is derived from an EMBL/GenBank/DDBJ whole genome shotgun (WGS) entry which is preliminary data.</text>
</comment>
<dbReference type="InterPro" id="IPR013087">
    <property type="entry name" value="Znf_C2H2_type"/>
</dbReference>
<feature type="compositionally biased region" description="Basic and acidic residues" evidence="1">
    <location>
        <begin position="262"/>
        <end position="280"/>
    </location>
</feature>
<dbReference type="Proteomes" id="UP000663880">
    <property type="component" value="Unassembled WGS sequence"/>
</dbReference>
<accession>A0A821RA95</accession>
<feature type="domain" description="U1-type" evidence="3">
    <location>
        <begin position="62"/>
        <end position="96"/>
    </location>
</feature>
<protein>
    <recommendedName>
        <fullName evidence="6">C2H2-type domain-containing protein</fullName>
    </recommendedName>
</protein>
<evidence type="ECO:0000313" key="4">
    <source>
        <dbReference type="EMBL" id="CAF4838593.1"/>
    </source>
</evidence>
<dbReference type="SMART" id="SM00451">
    <property type="entry name" value="ZnF_U1"/>
    <property type="match status" value="4"/>
</dbReference>
<dbReference type="SMART" id="SM00355">
    <property type="entry name" value="ZnF_C2H2"/>
    <property type="match status" value="4"/>
</dbReference>